<dbReference type="AlphaFoldDB" id="A0A9P7EVP6"/>
<keyword evidence="3" id="KW-1185">Reference proteome</keyword>
<evidence type="ECO:0000256" key="1">
    <source>
        <dbReference type="SAM" id="SignalP"/>
    </source>
</evidence>
<feature type="signal peptide" evidence="1">
    <location>
        <begin position="1"/>
        <end position="21"/>
    </location>
</feature>
<dbReference type="RefSeq" id="XP_041287339.1">
    <property type="nucleotide sequence ID" value="XM_041438814.1"/>
</dbReference>
<name>A0A9P7EVP6_9AGAM</name>
<dbReference type="EMBL" id="JABBWM010000082">
    <property type="protein sequence ID" value="KAG2093894.1"/>
    <property type="molecule type" value="Genomic_DNA"/>
</dbReference>
<organism evidence="2 3">
    <name type="scientific">Suillus discolor</name>
    <dbReference type="NCBI Taxonomy" id="1912936"/>
    <lineage>
        <taxon>Eukaryota</taxon>
        <taxon>Fungi</taxon>
        <taxon>Dikarya</taxon>
        <taxon>Basidiomycota</taxon>
        <taxon>Agaricomycotina</taxon>
        <taxon>Agaricomycetes</taxon>
        <taxon>Agaricomycetidae</taxon>
        <taxon>Boletales</taxon>
        <taxon>Suillineae</taxon>
        <taxon>Suillaceae</taxon>
        <taxon>Suillus</taxon>
    </lineage>
</organism>
<proteinExistence type="predicted"/>
<comment type="caution">
    <text evidence="2">The sequence shown here is derived from an EMBL/GenBank/DDBJ whole genome shotgun (WGS) entry which is preliminary data.</text>
</comment>
<sequence>MRNWLTLVQYLCILNMSVVECLSSTFGDCQLGATKRVQVLLRSPTEGIVPSCHFDSDCALLVSSSCDNTIIQHLKFPLLRSMDAPGVLRPPGVKGSCLVESSDDRDTA</sequence>
<accession>A0A9P7EVP6</accession>
<gene>
    <name evidence="2" type="ORF">F5147DRAFT_720383</name>
</gene>
<dbReference type="Proteomes" id="UP000823399">
    <property type="component" value="Unassembled WGS sequence"/>
</dbReference>
<protein>
    <submittedName>
        <fullName evidence="2">Uncharacterized protein</fullName>
    </submittedName>
</protein>
<keyword evidence="1" id="KW-0732">Signal</keyword>
<reference evidence="2" key="1">
    <citation type="journal article" date="2020" name="New Phytol.">
        <title>Comparative genomics reveals dynamic genome evolution in host specialist ectomycorrhizal fungi.</title>
        <authorList>
            <person name="Lofgren L.A."/>
            <person name="Nguyen N.H."/>
            <person name="Vilgalys R."/>
            <person name="Ruytinx J."/>
            <person name="Liao H.L."/>
            <person name="Branco S."/>
            <person name="Kuo A."/>
            <person name="LaButti K."/>
            <person name="Lipzen A."/>
            <person name="Andreopoulos W."/>
            <person name="Pangilinan J."/>
            <person name="Riley R."/>
            <person name="Hundley H."/>
            <person name="Na H."/>
            <person name="Barry K."/>
            <person name="Grigoriev I.V."/>
            <person name="Stajich J.E."/>
            <person name="Kennedy P.G."/>
        </authorList>
    </citation>
    <scope>NUCLEOTIDE SEQUENCE</scope>
    <source>
        <strain evidence="2">FC423</strain>
    </source>
</reference>
<dbReference type="GeneID" id="64701073"/>
<feature type="chain" id="PRO_5040512008" evidence="1">
    <location>
        <begin position="22"/>
        <end position="108"/>
    </location>
</feature>
<evidence type="ECO:0000313" key="2">
    <source>
        <dbReference type="EMBL" id="KAG2093894.1"/>
    </source>
</evidence>
<evidence type="ECO:0000313" key="3">
    <source>
        <dbReference type="Proteomes" id="UP000823399"/>
    </source>
</evidence>